<reference evidence="1 2" key="1">
    <citation type="submission" date="2015-07" db="EMBL/GenBank/DDBJ databases">
        <title>High-quality draft genome sequence of Oceanobacillus caeni HM6, a bacillus isolated from a human feces.</title>
        <authorList>
            <person name="Kumar J."/>
            <person name="Verma M.K."/>
            <person name="Pandey R."/>
            <person name="Bhambi M."/>
            <person name="Chauhan N."/>
        </authorList>
    </citation>
    <scope>NUCLEOTIDE SEQUENCE [LARGE SCALE GENOMIC DNA]</scope>
    <source>
        <strain evidence="1 2">HM6</strain>
    </source>
</reference>
<dbReference type="RefSeq" id="WP_083452613.1">
    <property type="nucleotide sequence ID" value="NZ_JARTGE010000007.1"/>
</dbReference>
<dbReference type="EMBL" id="LGTK01000060">
    <property type="protein sequence ID" value="KPH72129.1"/>
    <property type="molecule type" value="Genomic_DNA"/>
</dbReference>
<accession>A0ABR5MGT5</accession>
<dbReference type="Pfam" id="PF13028">
    <property type="entry name" value="DUF3889"/>
    <property type="match status" value="1"/>
</dbReference>
<sequence length="113" mass="13023">MRKVISAITVICILMIGSISFFSLWEPIQAQEEAIPSYAKWGRMAMKETSKKYPNAQIIDYLHVGKKTKGDNAVEQFKLWLKESNREFGVLIDIEFHPDTDEVISVNFKEVNQ</sequence>
<evidence type="ECO:0000313" key="1">
    <source>
        <dbReference type="EMBL" id="KPH72129.1"/>
    </source>
</evidence>
<proteinExistence type="predicted"/>
<evidence type="ECO:0008006" key="3">
    <source>
        <dbReference type="Google" id="ProtNLM"/>
    </source>
</evidence>
<protein>
    <recommendedName>
        <fullName evidence="3">DUF3889 domain-containing protein</fullName>
    </recommendedName>
</protein>
<comment type="caution">
    <text evidence="1">The sequence shown here is derived from an EMBL/GenBank/DDBJ whole genome shotgun (WGS) entry which is preliminary data.</text>
</comment>
<keyword evidence="2" id="KW-1185">Reference proteome</keyword>
<dbReference type="Gene3D" id="3.10.450.390">
    <property type="entry name" value="Protein of unknown function DUF3889"/>
    <property type="match status" value="1"/>
</dbReference>
<gene>
    <name evidence="1" type="ORF">AFL42_14005</name>
</gene>
<dbReference type="Proteomes" id="UP000037854">
    <property type="component" value="Unassembled WGS sequence"/>
</dbReference>
<evidence type="ECO:0000313" key="2">
    <source>
        <dbReference type="Proteomes" id="UP000037854"/>
    </source>
</evidence>
<organism evidence="1 2">
    <name type="scientific">Oceanobacillus caeni</name>
    <dbReference type="NCBI Taxonomy" id="405946"/>
    <lineage>
        <taxon>Bacteria</taxon>
        <taxon>Bacillati</taxon>
        <taxon>Bacillota</taxon>
        <taxon>Bacilli</taxon>
        <taxon>Bacillales</taxon>
        <taxon>Bacillaceae</taxon>
        <taxon>Oceanobacillus</taxon>
    </lineage>
</organism>
<name>A0ABR5MGT5_9BACI</name>
<dbReference type="InterPro" id="IPR024987">
    <property type="entry name" value="DUF3889"/>
</dbReference>